<comment type="similarity">
    <text evidence="1">Belongs to the short-chain dehydrogenases/reductases (SDR) family.</text>
</comment>
<organism evidence="5 6">
    <name type="scientific">Brevundimonas lenta</name>
    <dbReference type="NCBI Taxonomy" id="424796"/>
    <lineage>
        <taxon>Bacteria</taxon>
        <taxon>Pseudomonadati</taxon>
        <taxon>Pseudomonadota</taxon>
        <taxon>Alphaproteobacteria</taxon>
        <taxon>Caulobacterales</taxon>
        <taxon>Caulobacteraceae</taxon>
        <taxon>Brevundimonas</taxon>
    </lineage>
</organism>
<dbReference type="InterPro" id="IPR002347">
    <property type="entry name" value="SDR_fam"/>
</dbReference>
<evidence type="ECO:0000256" key="2">
    <source>
        <dbReference type="ARBA" id="ARBA00023002"/>
    </source>
</evidence>
<dbReference type="EMBL" id="JACIDM010000002">
    <property type="protein sequence ID" value="MBB4082848.1"/>
    <property type="molecule type" value="Genomic_DNA"/>
</dbReference>
<dbReference type="AlphaFoldDB" id="A0A7W6NPF8"/>
<dbReference type="CDD" id="cd05233">
    <property type="entry name" value="SDR_c"/>
    <property type="match status" value="1"/>
</dbReference>
<dbReference type="InterPro" id="IPR020904">
    <property type="entry name" value="Sc_DH/Rdtase_CS"/>
</dbReference>
<gene>
    <name evidence="5" type="ORF">GGR12_001714</name>
</gene>
<dbReference type="GO" id="GO:0048038">
    <property type="term" value="F:quinone binding"/>
    <property type="evidence" value="ECO:0007669"/>
    <property type="project" value="TreeGrafter"/>
</dbReference>
<accession>A0A7W6NPF8</accession>
<comment type="caution">
    <text evidence="5">The sequence shown here is derived from an EMBL/GenBank/DDBJ whole genome shotgun (WGS) entry which is preliminary data.</text>
</comment>
<dbReference type="PRINTS" id="PR00081">
    <property type="entry name" value="GDHRDH"/>
</dbReference>
<keyword evidence="6" id="KW-1185">Reference proteome</keyword>
<sequence>MTLTPPLPSLRLDGKRALITGAGRGIGAAGAAVFAQAGAHVTLCARTGSELEARVAEIREAGFEADWFVLDVNDIAAVRREIAARGPFDILLNNAGANRIRSITEVTEEDYDAVLNLNLKAALFVAQAVAKGLLEAGKPGSIINVSSQMGHVGGGGRSLYSASKWGLEGMTRCMAIDLAPQGIRVNTICPTFIDTALTRPILDTPGTREHVLSRIKFGRLGRMEELTGPLLLLASDASSLMTGSSVMVDGGWTAD</sequence>
<dbReference type="FunFam" id="3.40.50.720:FF:000084">
    <property type="entry name" value="Short-chain dehydrogenase reductase"/>
    <property type="match status" value="1"/>
</dbReference>
<dbReference type="SUPFAM" id="SSF51735">
    <property type="entry name" value="NAD(P)-binding Rossmann-fold domains"/>
    <property type="match status" value="1"/>
</dbReference>
<keyword evidence="2" id="KW-0560">Oxidoreductase</keyword>
<evidence type="ECO:0000256" key="4">
    <source>
        <dbReference type="ARBA" id="ARBA00069939"/>
    </source>
</evidence>
<dbReference type="GO" id="GO:0006633">
    <property type="term" value="P:fatty acid biosynthetic process"/>
    <property type="evidence" value="ECO:0007669"/>
    <property type="project" value="TreeGrafter"/>
</dbReference>
<dbReference type="Proteomes" id="UP000529946">
    <property type="component" value="Unassembled WGS sequence"/>
</dbReference>
<dbReference type="InterPro" id="IPR036291">
    <property type="entry name" value="NAD(P)-bd_dom_sf"/>
</dbReference>
<proteinExistence type="inferred from homology"/>
<dbReference type="PROSITE" id="PS00061">
    <property type="entry name" value="ADH_SHORT"/>
    <property type="match status" value="1"/>
</dbReference>
<evidence type="ECO:0000313" key="5">
    <source>
        <dbReference type="EMBL" id="MBB4082848.1"/>
    </source>
</evidence>
<reference evidence="5 6" key="1">
    <citation type="submission" date="2020-08" db="EMBL/GenBank/DDBJ databases">
        <title>Genomic Encyclopedia of Type Strains, Phase IV (KMG-IV): sequencing the most valuable type-strain genomes for metagenomic binning, comparative biology and taxonomic classification.</title>
        <authorList>
            <person name="Goeker M."/>
        </authorList>
    </citation>
    <scope>NUCLEOTIDE SEQUENCE [LARGE SCALE GENOMIC DNA]</scope>
    <source>
        <strain evidence="5 6">DSM 23960</strain>
    </source>
</reference>
<protein>
    <recommendedName>
        <fullName evidence="4">D-xylose 1-dehydrogenase</fullName>
        <ecNumber evidence="3">1.1.1.175</ecNumber>
    </recommendedName>
</protein>
<evidence type="ECO:0000256" key="3">
    <source>
        <dbReference type="ARBA" id="ARBA00066641"/>
    </source>
</evidence>
<dbReference type="PANTHER" id="PTHR42760:SF133">
    <property type="entry name" value="3-OXOACYL-[ACYL-CARRIER-PROTEIN] REDUCTASE"/>
    <property type="match status" value="1"/>
</dbReference>
<dbReference type="Pfam" id="PF13561">
    <property type="entry name" value="adh_short_C2"/>
    <property type="match status" value="1"/>
</dbReference>
<dbReference type="PRINTS" id="PR00080">
    <property type="entry name" value="SDRFAMILY"/>
</dbReference>
<evidence type="ECO:0000256" key="1">
    <source>
        <dbReference type="ARBA" id="ARBA00006484"/>
    </source>
</evidence>
<dbReference type="RefSeq" id="WP_183204003.1">
    <property type="nucleotide sequence ID" value="NZ_BAAAER010000001.1"/>
</dbReference>
<evidence type="ECO:0000313" key="6">
    <source>
        <dbReference type="Proteomes" id="UP000529946"/>
    </source>
</evidence>
<dbReference type="PANTHER" id="PTHR42760">
    <property type="entry name" value="SHORT-CHAIN DEHYDROGENASES/REDUCTASES FAMILY MEMBER"/>
    <property type="match status" value="1"/>
</dbReference>
<dbReference type="EC" id="1.1.1.175" evidence="3"/>
<dbReference type="GO" id="GO:0047838">
    <property type="term" value="F:D-xylose 1-dehydrogenase (NAD+) activity"/>
    <property type="evidence" value="ECO:0007669"/>
    <property type="project" value="UniProtKB-EC"/>
</dbReference>
<dbReference type="Gene3D" id="3.40.50.720">
    <property type="entry name" value="NAD(P)-binding Rossmann-like Domain"/>
    <property type="match status" value="1"/>
</dbReference>
<name>A0A7W6NPF8_9CAUL</name>